<evidence type="ECO:0000313" key="9">
    <source>
        <dbReference type="Proteomes" id="UP000266188"/>
    </source>
</evidence>
<feature type="compositionally biased region" description="Low complexity" evidence="7">
    <location>
        <begin position="63"/>
        <end position="74"/>
    </location>
</feature>
<protein>
    <recommendedName>
        <fullName evidence="6">Mediator of RNA polymerase II transcription subunit 10</fullName>
    </recommendedName>
    <alternativeName>
        <fullName evidence="6">Mediator complex subunit 10</fullName>
    </alternativeName>
</protein>
<reference evidence="9" key="1">
    <citation type="submission" date="2017-02" db="EMBL/GenBank/DDBJ databases">
        <authorList>
            <person name="Tafer H."/>
            <person name="Lopandic K."/>
        </authorList>
    </citation>
    <scope>NUCLEOTIDE SEQUENCE [LARGE SCALE GENOMIC DNA]</scope>
    <source>
        <strain evidence="9">CBS 366.77</strain>
    </source>
</reference>
<gene>
    <name evidence="6" type="primary">MED10</name>
    <name evidence="8" type="ORF">PHISCL_01238</name>
</gene>
<evidence type="ECO:0000256" key="5">
    <source>
        <dbReference type="ARBA" id="ARBA00023242"/>
    </source>
</evidence>
<keyword evidence="3 6" id="KW-0805">Transcription regulation</keyword>
<comment type="caution">
    <text evidence="8">The sequence shown here is derived from an EMBL/GenBank/DDBJ whole genome shotgun (WGS) entry which is preliminary data.</text>
</comment>
<evidence type="ECO:0000256" key="6">
    <source>
        <dbReference type="RuleBase" id="RU364146"/>
    </source>
</evidence>
<comment type="subunit">
    <text evidence="6">Component of the Mediator complex.</text>
</comment>
<dbReference type="InterPro" id="IPR019145">
    <property type="entry name" value="Mediator_Med10"/>
</dbReference>
<evidence type="ECO:0000256" key="4">
    <source>
        <dbReference type="ARBA" id="ARBA00023163"/>
    </source>
</evidence>
<dbReference type="EMBL" id="MVGC01000022">
    <property type="protein sequence ID" value="RJE26437.1"/>
    <property type="molecule type" value="Genomic_DNA"/>
</dbReference>
<feature type="region of interest" description="Disordered" evidence="7">
    <location>
        <begin position="55"/>
        <end position="83"/>
    </location>
</feature>
<sequence>MAPIPLSTVDADLKEVIQHLFEIQSAVHGYLGPETQQELVRKIKNLTLALSTLHSHTQDQPTEHNNQQETNTNPSDPVASSVQLPPEIIDYVDAARNPDIYTREFVELVQRGNQDLKGKMEAFASFRDVLAREIRGAMPECSGEVERVMSATGGRTGGGG</sequence>
<keyword evidence="5 6" id="KW-0539">Nucleus</keyword>
<comment type="subcellular location">
    <subcellularLocation>
        <location evidence="1 6">Nucleus</location>
    </subcellularLocation>
</comment>
<dbReference type="STRING" id="2070753.A0A3A2ZYI3"/>
<keyword evidence="4 6" id="KW-0804">Transcription</keyword>
<evidence type="ECO:0000256" key="1">
    <source>
        <dbReference type="ARBA" id="ARBA00004123"/>
    </source>
</evidence>
<proteinExistence type="inferred from homology"/>
<dbReference type="GO" id="GO:0006357">
    <property type="term" value="P:regulation of transcription by RNA polymerase II"/>
    <property type="evidence" value="ECO:0007669"/>
    <property type="project" value="InterPro"/>
</dbReference>
<evidence type="ECO:0000313" key="8">
    <source>
        <dbReference type="EMBL" id="RJE26437.1"/>
    </source>
</evidence>
<dbReference type="GO" id="GO:0003712">
    <property type="term" value="F:transcription coregulator activity"/>
    <property type="evidence" value="ECO:0007669"/>
    <property type="project" value="InterPro"/>
</dbReference>
<comment type="similarity">
    <text evidence="2 6">Belongs to the Mediator complex subunit 10 family.</text>
</comment>
<dbReference type="AlphaFoldDB" id="A0A3A2ZYI3"/>
<keyword evidence="6" id="KW-0010">Activator</keyword>
<dbReference type="Pfam" id="PF09748">
    <property type="entry name" value="Med10"/>
    <property type="match status" value="1"/>
</dbReference>
<organism evidence="8 9">
    <name type="scientific">Aspergillus sclerotialis</name>
    <dbReference type="NCBI Taxonomy" id="2070753"/>
    <lineage>
        <taxon>Eukaryota</taxon>
        <taxon>Fungi</taxon>
        <taxon>Dikarya</taxon>
        <taxon>Ascomycota</taxon>
        <taxon>Pezizomycotina</taxon>
        <taxon>Eurotiomycetes</taxon>
        <taxon>Eurotiomycetidae</taxon>
        <taxon>Eurotiales</taxon>
        <taxon>Aspergillaceae</taxon>
        <taxon>Aspergillus</taxon>
        <taxon>Aspergillus subgen. Polypaecilum</taxon>
    </lineage>
</organism>
<comment type="function">
    <text evidence="6">Component of the Mediator complex, a coactivator involved in the regulated transcription of nearly all RNA polymerase II-dependent genes. Mediator functions as a bridge to convey information from gene-specific regulatory proteins to the basal RNA polymerase II transcription machinery. Mediator is recruited to promoters by direct interactions with regulatory proteins and serves as a scaffold for the assembly of a functional preinitiation complex with RNA polymerase II and the general transcription factors.</text>
</comment>
<dbReference type="OrthoDB" id="337270at2759"/>
<evidence type="ECO:0000256" key="7">
    <source>
        <dbReference type="SAM" id="MobiDB-lite"/>
    </source>
</evidence>
<accession>A0A3A2ZYI3</accession>
<dbReference type="GO" id="GO:0016592">
    <property type="term" value="C:mediator complex"/>
    <property type="evidence" value="ECO:0007669"/>
    <property type="project" value="InterPro"/>
</dbReference>
<dbReference type="Proteomes" id="UP000266188">
    <property type="component" value="Unassembled WGS sequence"/>
</dbReference>
<keyword evidence="9" id="KW-1185">Reference proteome</keyword>
<evidence type="ECO:0000256" key="2">
    <source>
        <dbReference type="ARBA" id="ARBA00005389"/>
    </source>
</evidence>
<name>A0A3A2ZYI3_9EURO</name>
<evidence type="ECO:0000256" key="3">
    <source>
        <dbReference type="ARBA" id="ARBA00023015"/>
    </source>
</evidence>